<protein>
    <submittedName>
        <fullName evidence="1">Uncharacterized protein</fullName>
    </submittedName>
</protein>
<dbReference type="RefSeq" id="WP_142817644.1">
    <property type="nucleotide sequence ID" value="NZ_CP035503.1"/>
</dbReference>
<dbReference type="InterPro" id="IPR027417">
    <property type="entry name" value="P-loop_NTPase"/>
</dbReference>
<dbReference type="OrthoDB" id="8901975at2"/>
<dbReference type="SUPFAM" id="SSF52540">
    <property type="entry name" value="P-loop containing nucleoside triphosphate hydrolases"/>
    <property type="match status" value="1"/>
</dbReference>
<organism evidence="1 2">
    <name type="scientific">Rhodoferax sediminis</name>
    <dbReference type="NCBI Taxonomy" id="2509614"/>
    <lineage>
        <taxon>Bacteria</taxon>
        <taxon>Pseudomonadati</taxon>
        <taxon>Pseudomonadota</taxon>
        <taxon>Betaproteobacteria</taxon>
        <taxon>Burkholderiales</taxon>
        <taxon>Comamonadaceae</taxon>
        <taxon>Rhodoferax</taxon>
    </lineage>
</organism>
<name>A0A515D7S2_9BURK</name>
<sequence length="838" mass="93348">MHLREWTRLHQRSVYKRRPQEKDSNFMASVSAQTRQTLTSISGLIQANLVSQASVEVTKLIRHLGPQELVLASHDIRNVIEGFQKQRRRDLREELDQRLENVASAPRVSDGTTVRSQVSPASTEHLLSTRVDAMLLELANNHIFKWSPHYRDVVRFIVDSALNEFPDSGSIEAELTLISERFAAHSKTIFGRGYTFQIRRGLTPTVAELKSISGLQAFLDLVVSVYLDRRQSVHSATDAAILWGLTSGMLSGITGGYGAADLGGVAGWQLLAKNPRSWVPPIGFCRGGDLIAFFEEFPACHRDEDLFRALAGTLLAIDRLAHKFYGDDVLLPRLSRMSVQSPVRLDITLAAKRGTRRQDLLVTCFWQGKLQSNQPLTAAQALHAAVVVAALDDRVARWVEHEAVPGIVNTEGHAAELQQIHHLSELIFACLEAQEIRDDAYGAPSVITHNYAGDFPLDDPDFRRQFLVQRHSVKLLLQEFDGNTGIHLWCSVRRSGKTTAAQELADSSGGSVVVTQTMDRVPRYPLQNIFAIRVREAFKAASDLPDDFFAKVVRECALAATAVDSGDSRIVFIIDEYESLFESIDAYLRNDRALKVMVALPLLSQMVDFATRNLLIFMGQRPDAYLVLSAQNQLSPLVRQLSFPLFEHVEGVADSEFSQLLRYVLTEKLPFDTSFAAAVYEETSGHPYLTVNLMVDFCDYLIGNRYRLNEAALNRQQFVDFTRDRLAVAALKRSPHYEFFNGQMAEYLSEQARSDEPWLCAIATTLRTLATKHPKNFTCAFSSYEQWGAPIGVVARMTAARLLTTGAQANFLKDTGGQVSAGVRLLARLAGAAAPKLN</sequence>
<gene>
    <name evidence="1" type="ORF">EUB48_03535</name>
</gene>
<evidence type="ECO:0000313" key="2">
    <source>
        <dbReference type="Proteomes" id="UP000316798"/>
    </source>
</evidence>
<dbReference type="KEGG" id="rhf:EUB48_03535"/>
<proteinExistence type="predicted"/>
<keyword evidence="2" id="KW-1185">Reference proteome</keyword>
<dbReference type="AlphaFoldDB" id="A0A515D7S2"/>
<evidence type="ECO:0000313" key="1">
    <source>
        <dbReference type="EMBL" id="QDL36470.1"/>
    </source>
</evidence>
<reference evidence="1 2" key="1">
    <citation type="submission" date="2019-01" db="EMBL/GenBank/DDBJ databases">
        <title>Genomic insights into a novel species Rhodoferax sp.</title>
        <authorList>
            <person name="Jin L."/>
        </authorList>
    </citation>
    <scope>NUCLEOTIDE SEQUENCE [LARGE SCALE GENOMIC DNA]</scope>
    <source>
        <strain evidence="1 2">CHu59-6-5</strain>
    </source>
</reference>
<accession>A0A515D7S2</accession>
<dbReference type="EMBL" id="CP035503">
    <property type="protein sequence ID" value="QDL36470.1"/>
    <property type="molecule type" value="Genomic_DNA"/>
</dbReference>
<dbReference type="Proteomes" id="UP000316798">
    <property type="component" value="Chromosome"/>
</dbReference>